<feature type="domain" description="Disease resistance protein winged helix" evidence="6">
    <location>
        <begin position="435"/>
        <end position="506"/>
    </location>
</feature>
<dbReference type="InterPro" id="IPR027417">
    <property type="entry name" value="P-loop_NTPase"/>
</dbReference>
<evidence type="ECO:0000256" key="2">
    <source>
        <dbReference type="ARBA" id="ARBA00022741"/>
    </source>
</evidence>
<keyword evidence="2" id="KW-0547">Nucleotide-binding</keyword>
<sequence length="972" mass="110311">MPIDPASGAVVAFSLKKGDDICTAEIKLLCSVDKYTDLLEGHLEMMRAYVEESLDMKIENRMVIEWIGQVREASLDGDDILEYYRIQSQRKSYCCCKKLKTRHRVGNEIVDIMELIDAIEKRKALFGIKIEGAGQTSSNGTRPQWKDTKGFKEIKMVGMKKQQDQLTDWLMKGSPELEVISVVGMGGIGKTTLVKKVYNMMKNEDHFNCRSWVDLSQNLEGEQQLRAMLKGFYENTEQAASSAVDKKDRVFAPSKDTETMGKEQLVSCLLSHLQKKFLLVLDNVWKQDIWDGIAHHLPDLSNGSRIIFTSQIRIDVGRSLREHNLKHPVLTPDEAWILLKREAIRKGDESKDTSGVEPVGKRIVESCGRLPLAILAVAGMLLDRNLEKDEWEEVLKKYSSDLCNNPLYGKEKNILSAVYNDLLAPLKHCFLYCSLFPKSYEIKRKVLIRLWMAEGFIKESRGLTREDLAETYLNELIGKNLMQVASTSSDGQVRACRVHNVIWELALAIAAKENFGVILEGQNAKQDDKTRRLAIHRYHEYILDAKMKRRLRSFLALGVNRLPPSLSSILPKLKKLRVLDLGGVRIEKLPKEIGNFIFLSYIGLRNTLIQKLPKSLQNLQRLETLDARGSKLVSLPKEISALQHLSHLLLRQFEASSELFWFNLLQSGKFSFYDSYVPISVSLRGLRRLKTLKHVRLDGNSVNDLGELISLEKLKIQLGSASDGNELWSSLQKLKLLQYLDIFPISQDNPISVGLIPLTLPPQNLSQDDLISVDSIPSALPPPNLSQDDLLTVDSIPSALPLQNLRQLRIGVLSKNLLDWICSLKSLRKLVLFSSAFTHDPLKALQSLPNLEELMLFKAYNGTIMGGNCIREFPKLRTLFLLNLENLESWEATEERSMRSLNTLFIVGCKKLKRLDKINPLKKLHIGNMPEKFIAKLRSNEGEDCYKVQHIPQITEIILRGKGVVHKSLKKS</sequence>
<dbReference type="Pfam" id="PF23598">
    <property type="entry name" value="LRR_14"/>
    <property type="match status" value="1"/>
</dbReference>
<dbReference type="Gene3D" id="3.80.10.10">
    <property type="entry name" value="Ribonuclease Inhibitor"/>
    <property type="match status" value="2"/>
</dbReference>
<dbReference type="Gramene" id="ERN18448">
    <property type="protein sequence ID" value="ERN18448"/>
    <property type="gene ID" value="AMTR_s00190p00029950"/>
</dbReference>
<evidence type="ECO:0000256" key="3">
    <source>
        <dbReference type="ARBA" id="ARBA00022821"/>
    </source>
</evidence>
<dbReference type="PANTHER" id="PTHR23155:SF1205">
    <property type="entry name" value="DISEASE RESISTANCE PROTEIN RPM1"/>
    <property type="match status" value="1"/>
</dbReference>
<evidence type="ECO:0000256" key="1">
    <source>
        <dbReference type="ARBA" id="ARBA00022737"/>
    </source>
</evidence>
<dbReference type="Pfam" id="PF00931">
    <property type="entry name" value="NB-ARC"/>
    <property type="match status" value="1"/>
</dbReference>
<dbReference type="Gene3D" id="1.10.8.430">
    <property type="entry name" value="Helical domain of apoptotic protease-activating factors"/>
    <property type="match status" value="1"/>
</dbReference>
<evidence type="ECO:0000313" key="8">
    <source>
        <dbReference type="EMBL" id="ERN18448.1"/>
    </source>
</evidence>
<dbReference type="PRINTS" id="PR00364">
    <property type="entry name" value="DISEASERSIST"/>
</dbReference>
<dbReference type="OMA" id="FYENTEQ"/>
<name>U5DDF8_AMBTC</name>
<dbReference type="SUPFAM" id="SSF52058">
    <property type="entry name" value="L domain-like"/>
    <property type="match status" value="1"/>
</dbReference>
<dbReference type="Pfam" id="PF23559">
    <property type="entry name" value="WHD_DRP"/>
    <property type="match status" value="1"/>
</dbReference>
<dbReference type="GO" id="GO:0051707">
    <property type="term" value="P:response to other organism"/>
    <property type="evidence" value="ECO:0007669"/>
    <property type="project" value="UniProtKB-ARBA"/>
</dbReference>
<dbReference type="PANTHER" id="PTHR23155">
    <property type="entry name" value="DISEASE RESISTANCE PROTEIN RP"/>
    <property type="match status" value="1"/>
</dbReference>
<dbReference type="InterPro" id="IPR041118">
    <property type="entry name" value="Rx_N"/>
</dbReference>
<dbReference type="GO" id="GO:0043531">
    <property type="term" value="F:ADP binding"/>
    <property type="evidence" value="ECO:0007669"/>
    <property type="project" value="InterPro"/>
</dbReference>
<dbReference type="GO" id="GO:0006952">
    <property type="term" value="P:defense response"/>
    <property type="evidence" value="ECO:0007669"/>
    <property type="project" value="UniProtKB-KW"/>
</dbReference>
<dbReference type="InterPro" id="IPR058922">
    <property type="entry name" value="WHD_DRP"/>
</dbReference>
<dbReference type="eggNOG" id="KOG4658">
    <property type="taxonomic scope" value="Eukaryota"/>
</dbReference>
<keyword evidence="1" id="KW-0677">Repeat</keyword>
<evidence type="ECO:0000313" key="9">
    <source>
        <dbReference type="Proteomes" id="UP000017836"/>
    </source>
</evidence>
<dbReference type="HOGENOM" id="CLU_000837_25_4_1"/>
<feature type="domain" description="Disease resistance R13L4/SHOC-2-like LRR" evidence="7">
    <location>
        <begin position="568"/>
        <end position="767"/>
    </location>
</feature>
<accession>U5DDF8</accession>
<feature type="domain" description="Disease resistance N-terminal" evidence="5">
    <location>
        <begin position="10"/>
        <end position="102"/>
    </location>
</feature>
<dbReference type="Gene3D" id="1.10.10.10">
    <property type="entry name" value="Winged helix-like DNA-binding domain superfamily/Winged helix DNA-binding domain"/>
    <property type="match status" value="1"/>
</dbReference>
<evidence type="ECO:0000259" key="4">
    <source>
        <dbReference type="Pfam" id="PF00931"/>
    </source>
</evidence>
<dbReference type="InterPro" id="IPR044974">
    <property type="entry name" value="Disease_R_plants"/>
</dbReference>
<dbReference type="SUPFAM" id="SSF52540">
    <property type="entry name" value="P-loop containing nucleoside triphosphate hydrolases"/>
    <property type="match status" value="1"/>
</dbReference>
<gene>
    <name evidence="8" type="ORF">AMTR_s00190p00029950</name>
</gene>
<evidence type="ECO:0000259" key="6">
    <source>
        <dbReference type="Pfam" id="PF23559"/>
    </source>
</evidence>
<dbReference type="AlphaFoldDB" id="U5DDF8"/>
<dbReference type="InterPro" id="IPR002182">
    <property type="entry name" value="NB-ARC"/>
</dbReference>
<evidence type="ECO:0000259" key="5">
    <source>
        <dbReference type="Pfam" id="PF18052"/>
    </source>
</evidence>
<keyword evidence="9" id="KW-1185">Reference proteome</keyword>
<dbReference type="FunFam" id="1.10.10.10:FF:000322">
    <property type="entry name" value="Probable disease resistance protein At1g63360"/>
    <property type="match status" value="1"/>
</dbReference>
<dbReference type="Gene3D" id="1.20.5.4130">
    <property type="match status" value="1"/>
</dbReference>
<reference evidence="9" key="1">
    <citation type="journal article" date="2013" name="Science">
        <title>The Amborella genome and the evolution of flowering plants.</title>
        <authorList>
            <consortium name="Amborella Genome Project"/>
        </authorList>
    </citation>
    <scope>NUCLEOTIDE SEQUENCE [LARGE SCALE GENOMIC DNA]</scope>
</reference>
<keyword evidence="3" id="KW-0611">Plant defense</keyword>
<dbReference type="EMBL" id="KI392107">
    <property type="protein sequence ID" value="ERN18448.1"/>
    <property type="molecule type" value="Genomic_DNA"/>
</dbReference>
<organism evidence="8 9">
    <name type="scientific">Amborella trichopoda</name>
    <dbReference type="NCBI Taxonomy" id="13333"/>
    <lineage>
        <taxon>Eukaryota</taxon>
        <taxon>Viridiplantae</taxon>
        <taxon>Streptophyta</taxon>
        <taxon>Embryophyta</taxon>
        <taxon>Tracheophyta</taxon>
        <taxon>Spermatophyta</taxon>
        <taxon>Magnoliopsida</taxon>
        <taxon>Amborellales</taxon>
        <taxon>Amborellaceae</taxon>
        <taxon>Amborella</taxon>
    </lineage>
</organism>
<dbReference type="Pfam" id="PF18052">
    <property type="entry name" value="Rx_N"/>
    <property type="match status" value="1"/>
</dbReference>
<protein>
    <recommendedName>
        <fullName evidence="10">NB-ARC domain-containing protein</fullName>
    </recommendedName>
</protein>
<dbReference type="InterPro" id="IPR055414">
    <property type="entry name" value="LRR_R13L4/SHOC2-like"/>
</dbReference>
<evidence type="ECO:0000259" key="7">
    <source>
        <dbReference type="Pfam" id="PF23598"/>
    </source>
</evidence>
<dbReference type="Proteomes" id="UP000017836">
    <property type="component" value="Unassembled WGS sequence"/>
</dbReference>
<feature type="domain" description="NB-ARC" evidence="4">
    <location>
        <begin position="160"/>
        <end position="346"/>
    </location>
</feature>
<dbReference type="InterPro" id="IPR036388">
    <property type="entry name" value="WH-like_DNA-bd_sf"/>
</dbReference>
<dbReference type="InterPro" id="IPR042197">
    <property type="entry name" value="Apaf_helical"/>
</dbReference>
<evidence type="ECO:0008006" key="10">
    <source>
        <dbReference type="Google" id="ProtNLM"/>
    </source>
</evidence>
<dbReference type="InterPro" id="IPR032675">
    <property type="entry name" value="LRR_dom_sf"/>
</dbReference>
<dbReference type="Gene3D" id="3.40.50.300">
    <property type="entry name" value="P-loop containing nucleotide triphosphate hydrolases"/>
    <property type="match status" value="1"/>
</dbReference>
<proteinExistence type="predicted"/>